<evidence type="ECO:0000256" key="5">
    <source>
        <dbReference type="ARBA" id="ARBA00023242"/>
    </source>
</evidence>
<dbReference type="GO" id="GO:0000462">
    <property type="term" value="P:maturation of SSU-rRNA from tricistronic rRNA transcript (SSU-rRNA, 5.8S rRNA, LSU-rRNA)"/>
    <property type="evidence" value="ECO:0007669"/>
    <property type="project" value="InterPro"/>
</dbReference>
<evidence type="ECO:0000256" key="6">
    <source>
        <dbReference type="SAM" id="MobiDB-lite"/>
    </source>
</evidence>
<dbReference type="AlphaFoldDB" id="A0A167ZD90"/>
<dbReference type="GO" id="GO:0034388">
    <property type="term" value="C:Pwp2p-containing subcomplex of 90S preribosome"/>
    <property type="evidence" value="ECO:0007669"/>
    <property type="project" value="TreeGrafter"/>
</dbReference>
<dbReference type="InterPro" id="IPR003107">
    <property type="entry name" value="HAT"/>
</dbReference>
<dbReference type="Proteomes" id="UP000078544">
    <property type="component" value="Unassembled WGS sequence"/>
</dbReference>
<dbReference type="OrthoDB" id="28112at2759"/>
<comment type="similarity">
    <text evidence="2">Belongs to the UTP6 family.</text>
</comment>
<comment type="subcellular location">
    <subcellularLocation>
        <location evidence="1">Nucleus</location>
        <location evidence="1">Nucleolus</location>
    </subcellularLocation>
</comment>
<proteinExistence type="inferred from homology"/>
<dbReference type="EMBL" id="AZGY01000015">
    <property type="protein sequence ID" value="KZZ92509.1"/>
    <property type="molecule type" value="Genomic_DNA"/>
</dbReference>
<dbReference type="InterPro" id="IPR055347">
    <property type="entry name" value="UTP6_N"/>
</dbReference>
<evidence type="ECO:0000256" key="2">
    <source>
        <dbReference type="ARBA" id="ARBA00010734"/>
    </source>
</evidence>
<dbReference type="PANTHER" id="PTHR23271">
    <property type="entry name" value="HEPATOCELLULAR CARCINOMA-ASSOCIATED ANTIGEN 66"/>
    <property type="match status" value="1"/>
</dbReference>
<evidence type="ECO:0000256" key="1">
    <source>
        <dbReference type="ARBA" id="ARBA00004604"/>
    </source>
</evidence>
<keyword evidence="4" id="KW-0677">Repeat</keyword>
<evidence type="ECO:0000256" key="4">
    <source>
        <dbReference type="ARBA" id="ARBA00022737"/>
    </source>
</evidence>
<feature type="domain" description="U3 small nucleolar RNA-associated protein 6 N-terminal" evidence="7">
    <location>
        <begin position="12"/>
        <end position="95"/>
    </location>
</feature>
<keyword evidence="9" id="KW-1185">Reference proteome</keyword>
<evidence type="ECO:0000313" key="9">
    <source>
        <dbReference type="Proteomes" id="UP000078544"/>
    </source>
</evidence>
<name>A0A167ZD90_9HYPO</name>
<organism evidence="8 9">
    <name type="scientific">Moelleriella libera RCEF 2490</name>
    <dbReference type="NCBI Taxonomy" id="1081109"/>
    <lineage>
        <taxon>Eukaryota</taxon>
        <taxon>Fungi</taxon>
        <taxon>Dikarya</taxon>
        <taxon>Ascomycota</taxon>
        <taxon>Pezizomycotina</taxon>
        <taxon>Sordariomycetes</taxon>
        <taxon>Hypocreomycetidae</taxon>
        <taxon>Hypocreales</taxon>
        <taxon>Clavicipitaceae</taxon>
        <taxon>Moelleriella</taxon>
    </lineage>
</organism>
<dbReference type="GO" id="GO:0032040">
    <property type="term" value="C:small-subunit processome"/>
    <property type="evidence" value="ECO:0007669"/>
    <property type="project" value="TreeGrafter"/>
</dbReference>
<dbReference type="Gene3D" id="1.25.40.10">
    <property type="entry name" value="Tetratricopeptide repeat domain"/>
    <property type="match status" value="1"/>
</dbReference>
<feature type="region of interest" description="Disordered" evidence="6">
    <location>
        <begin position="211"/>
        <end position="248"/>
    </location>
</feature>
<dbReference type="GO" id="GO:0030515">
    <property type="term" value="F:snoRNA binding"/>
    <property type="evidence" value="ECO:0007669"/>
    <property type="project" value="InterPro"/>
</dbReference>
<dbReference type="STRING" id="1081109.A0A167ZD90"/>
<keyword evidence="3" id="KW-0698">rRNA processing</keyword>
<keyword evidence="5" id="KW-0539">Nucleus</keyword>
<evidence type="ECO:0000259" key="7">
    <source>
        <dbReference type="Pfam" id="PF08640"/>
    </source>
</evidence>
<evidence type="ECO:0000313" key="8">
    <source>
        <dbReference type="EMBL" id="KZZ92509.1"/>
    </source>
</evidence>
<comment type="caution">
    <text evidence="8">The sequence shown here is derived from an EMBL/GenBank/DDBJ whole genome shotgun (WGS) entry which is preliminary data.</text>
</comment>
<sequence>MAGVAERARFYLERSVPQLREWEEKEIFSKASSDIIQAKVEEIRTIVQKRNEYEHNVLSPGNSPKQWSAYAKWEQTLEKLRNKRCRRLKVNHLNSAYAGQSRVLSIYHRAVNKHPGSGALWREYLSFAASIKAAKRWRKTMTSALRMMPHDADLWVMAGRRSAKNGDMASARGFFMRGCRFCNKDCTIWLEYARSEMEWLLQVDKRKETKGANALRPDRVEDEDELRIVDSDDEDEDDDDGNNLPQPSKIQARVIDEEASKQLKSNPAQDGAIPLAIFDIARKQPFFSPDVGEAFFVMFASFRTLTVQPKISQHVMESMNEQFPAHPATDSVYIRQPIAGIRYDTAEFPHGLRDVLARLTQRLESTSDRADLCRRTVSWMDEYLALNDLDEAIRQVLERVKGKLEDSQQ</sequence>
<feature type="compositionally biased region" description="Acidic residues" evidence="6">
    <location>
        <begin position="220"/>
        <end position="241"/>
    </location>
</feature>
<dbReference type="InterPro" id="IPR013949">
    <property type="entry name" value="Utp6"/>
</dbReference>
<protein>
    <submittedName>
        <fullName evidence="8">U3 snoRNP protein</fullName>
    </submittedName>
</protein>
<dbReference type="PANTHER" id="PTHR23271:SF1">
    <property type="entry name" value="U3 SMALL NUCLEOLAR RNA-ASSOCIATED PROTEIN 6 HOMOLOG"/>
    <property type="match status" value="1"/>
</dbReference>
<dbReference type="InterPro" id="IPR011990">
    <property type="entry name" value="TPR-like_helical_dom_sf"/>
</dbReference>
<accession>A0A167ZD90</accession>
<reference evidence="8 9" key="1">
    <citation type="journal article" date="2016" name="Genome Biol. Evol.">
        <title>Divergent and convergent evolution of fungal pathogenicity.</title>
        <authorList>
            <person name="Shang Y."/>
            <person name="Xiao G."/>
            <person name="Zheng P."/>
            <person name="Cen K."/>
            <person name="Zhan S."/>
            <person name="Wang C."/>
        </authorList>
    </citation>
    <scope>NUCLEOTIDE SEQUENCE [LARGE SCALE GENOMIC DNA]</scope>
    <source>
        <strain evidence="8 9">RCEF 2490</strain>
    </source>
</reference>
<dbReference type="Pfam" id="PF08640">
    <property type="entry name" value="U3_assoc_6"/>
    <property type="match status" value="1"/>
</dbReference>
<dbReference type="SUPFAM" id="SSF48452">
    <property type="entry name" value="TPR-like"/>
    <property type="match status" value="1"/>
</dbReference>
<evidence type="ECO:0000256" key="3">
    <source>
        <dbReference type="ARBA" id="ARBA00022552"/>
    </source>
</evidence>
<gene>
    <name evidence="8" type="ORF">AAL_06135</name>
</gene>
<dbReference type="SMART" id="SM00386">
    <property type="entry name" value="HAT"/>
    <property type="match status" value="3"/>
</dbReference>